<dbReference type="InterPro" id="IPR009061">
    <property type="entry name" value="DNA-bd_dom_put_sf"/>
</dbReference>
<dbReference type="Gene3D" id="1.10.238.160">
    <property type="match status" value="1"/>
</dbReference>
<dbReference type="RefSeq" id="WP_183354834.1">
    <property type="nucleotide sequence ID" value="NZ_BLXX01000006.1"/>
</dbReference>
<protein>
    <recommendedName>
        <fullName evidence="2">Helix-turn-helix domain-containing protein</fullName>
    </recommendedName>
</protein>
<organism evidence="3 4">
    <name type="scientific">Geomonas silvestris</name>
    <dbReference type="NCBI Taxonomy" id="2740184"/>
    <lineage>
        <taxon>Bacteria</taxon>
        <taxon>Pseudomonadati</taxon>
        <taxon>Thermodesulfobacteriota</taxon>
        <taxon>Desulfuromonadia</taxon>
        <taxon>Geobacterales</taxon>
        <taxon>Geobacteraceae</taxon>
        <taxon>Geomonas</taxon>
    </lineage>
</organism>
<name>A0A6V8MJ84_9BACT</name>
<dbReference type="InterPro" id="IPR041657">
    <property type="entry name" value="HTH_17"/>
</dbReference>
<evidence type="ECO:0000259" key="2">
    <source>
        <dbReference type="Pfam" id="PF12728"/>
    </source>
</evidence>
<evidence type="ECO:0000256" key="1">
    <source>
        <dbReference type="SAM" id="MobiDB-lite"/>
    </source>
</evidence>
<sequence length="121" mass="13276">MARTIKKKTKRVNRTPDELMQAQYEKSQARTAAEEDGYLDGLVSPQETKASVPVAAPSAPAGLVPLLLTAEQVCQMLGVSRAHFFRLKKAGSVPPAVSLGGLVRYRREDIEEFVRQLEPSP</sequence>
<dbReference type="Proteomes" id="UP000556026">
    <property type="component" value="Unassembled WGS sequence"/>
</dbReference>
<comment type="caution">
    <text evidence="3">The sequence shown here is derived from an EMBL/GenBank/DDBJ whole genome shotgun (WGS) entry which is preliminary data.</text>
</comment>
<dbReference type="AlphaFoldDB" id="A0A6V8MJ84"/>
<reference evidence="4" key="1">
    <citation type="submission" date="2020-06" db="EMBL/GenBank/DDBJ databases">
        <title>Draft genomic sequence of Geomonas sp. Red330.</title>
        <authorList>
            <person name="Itoh H."/>
            <person name="Zhenxing X."/>
            <person name="Ushijima N."/>
            <person name="Masuda Y."/>
            <person name="Shiratori Y."/>
            <person name="Senoo K."/>
        </authorList>
    </citation>
    <scope>NUCLEOTIDE SEQUENCE [LARGE SCALE GENOMIC DNA]</scope>
    <source>
        <strain evidence="4">Red330</strain>
    </source>
</reference>
<feature type="compositionally biased region" description="Basic residues" evidence="1">
    <location>
        <begin position="1"/>
        <end position="13"/>
    </location>
</feature>
<evidence type="ECO:0000313" key="3">
    <source>
        <dbReference type="EMBL" id="GFO60017.1"/>
    </source>
</evidence>
<evidence type="ECO:0000313" key="4">
    <source>
        <dbReference type="Proteomes" id="UP000556026"/>
    </source>
</evidence>
<keyword evidence="4" id="KW-1185">Reference proteome</keyword>
<dbReference type="Pfam" id="PF12728">
    <property type="entry name" value="HTH_17"/>
    <property type="match status" value="1"/>
</dbReference>
<proteinExistence type="predicted"/>
<feature type="region of interest" description="Disordered" evidence="1">
    <location>
        <begin position="1"/>
        <end position="31"/>
    </location>
</feature>
<feature type="domain" description="Helix-turn-helix" evidence="2">
    <location>
        <begin position="67"/>
        <end position="116"/>
    </location>
</feature>
<gene>
    <name evidence="3" type="ORF">GMST_23420</name>
</gene>
<dbReference type="EMBL" id="BLXX01000006">
    <property type="protein sequence ID" value="GFO60017.1"/>
    <property type="molecule type" value="Genomic_DNA"/>
</dbReference>
<accession>A0A6V8MJ84</accession>
<dbReference type="SUPFAM" id="SSF46955">
    <property type="entry name" value="Putative DNA-binding domain"/>
    <property type="match status" value="1"/>
</dbReference>